<dbReference type="InParanoid" id="A0A1S0UD35"/>
<name>A0A1S0UD35_LOALO</name>
<dbReference type="AlphaFoldDB" id="A0A1S0UD35"/>
<proteinExistence type="predicted"/>
<dbReference type="RefSeq" id="XP_003136127.1">
    <property type="nucleotide sequence ID" value="XM_003136079.1"/>
</dbReference>
<dbReference type="CTD" id="9937906"/>
<gene>
    <name evidence="1" type="ORF">LOAG_00539</name>
</gene>
<reference evidence="1" key="1">
    <citation type="submission" date="2012-04" db="EMBL/GenBank/DDBJ databases">
        <title>The Genome Sequence of Loa loa.</title>
        <authorList>
            <consortium name="The Broad Institute Genome Sequencing Platform"/>
            <consortium name="Broad Institute Genome Sequencing Center for Infectious Disease"/>
            <person name="Nutman T.B."/>
            <person name="Fink D.L."/>
            <person name="Russ C."/>
            <person name="Young S."/>
            <person name="Zeng Q."/>
            <person name="Gargeya S."/>
            <person name="Alvarado L."/>
            <person name="Berlin A."/>
            <person name="Chapman S.B."/>
            <person name="Chen Z."/>
            <person name="Freedman E."/>
            <person name="Gellesch M."/>
            <person name="Goldberg J."/>
            <person name="Griggs A."/>
            <person name="Gujja S."/>
            <person name="Heilman E.R."/>
            <person name="Heiman D."/>
            <person name="Howarth C."/>
            <person name="Mehta T."/>
            <person name="Neiman D."/>
            <person name="Pearson M."/>
            <person name="Roberts A."/>
            <person name="Saif S."/>
            <person name="Shea T."/>
            <person name="Shenoy N."/>
            <person name="Sisk P."/>
            <person name="Stolte C."/>
            <person name="Sykes S."/>
            <person name="White J."/>
            <person name="Yandava C."/>
            <person name="Haas B."/>
            <person name="Henn M.R."/>
            <person name="Nusbaum C."/>
            <person name="Birren B."/>
        </authorList>
    </citation>
    <scope>NUCLEOTIDE SEQUENCE [LARGE SCALE GENOMIC DNA]</scope>
</reference>
<accession>A0A1S0UD35</accession>
<protein>
    <submittedName>
        <fullName evidence="1">Uncharacterized protein</fullName>
    </submittedName>
</protein>
<dbReference type="GeneID" id="9937906"/>
<sequence length="124" mass="14401">MRNRKIKKAHLIHIKENRSLTNSSCRFFSMTFLHTFIESPCFVTSPTKSICSVYYNGTPARHREYCYNCIFPPTILAYKLLEHLAIYFLCTYHAATFNTIITCTSSQSLQITQAQSCLILQQYL</sequence>
<dbReference type="KEGG" id="loa:LOAG_00539"/>
<dbReference type="EMBL" id="JH712130">
    <property type="protein sequence ID" value="EFO27946.1"/>
    <property type="molecule type" value="Genomic_DNA"/>
</dbReference>
<organism evidence="1">
    <name type="scientific">Loa loa</name>
    <name type="common">Eye worm</name>
    <name type="synonym">Filaria loa</name>
    <dbReference type="NCBI Taxonomy" id="7209"/>
    <lineage>
        <taxon>Eukaryota</taxon>
        <taxon>Metazoa</taxon>
        <taxon>Ecdysozoa</taxon>
        <taxon>Nematoda</taxon>
        <taxon>Chromadorea</taxon>
        <taxon>Rhabditida</taxon>
        <taxon>Spirurina</taxon>
        <taxon>Spiruromorpha</taxon>
        <taxon>Filarioidea</taxon>
        <taxon>Onchocercidae</taxon>
        <taxon>Loa</taxon>
    </lineage>
</organism>
<evidence type="ECO:0000313" key="1">
    <source>
        <dbReference type="EMBL" id="EFO27946.1"/>
    </source>
</evidence>